<dbReference type="STRING" id="675511.GCA_000341735_01249"/>
<evidence type="ECO:0000313" key="3">
    <source>
        <dbReference type="Proteomes" id="UP000305881"/>
    </source>
</evidence>
<dbReference type="SUPFAM" id="SSF52980">
    <property type="entry name" value="Restriction endonuclease-like"/>
    <property type="match status" value="1"/>
</dbReference>
<dbReference type="Proteomes" id="UP000305881">
    <property type="component" value="Chromosome"/>
</dbReference>
<gene>
    <name evidence="2" type="ORF">EQU24_08895</name>
</gene>
<dbReference type="InterPro" id="IPR008538">
    <property type="entry name" value="Uma2"/>
</dbReference>
<keyword evidence="2" id="KW-0255">Endonuclease</keyword>
<dbReference type="PANTHER" id="PTHR36558">
    <property type="entry name" value="GLR1098 PROTEIN"/>
    <property type="match status" value="1"/>
</dbReference>
<dbReference type="InterPro" id="IPR011335">
    <property type="entry name" value="Restrct_endonuc-II-like"/>
</dbReference>
<dbReference type="OrthoDB" id="26750at2"/>
<dbReference type="KEGG" id="mbur:EQU24_08895"/>
<evidence type="ECO:0000313" key="2">
    <source>
        <dbReference type="EMBL" id="QCW82346.1"/>
    </source>
</evidence>
<accession>A0A4P9URP2</accession>
<keyword evidence="3" id="KW-1185">Reference proteome</keyword>
<dbReference type="InterPro" id="IPR012296">
    <property type="entry name" value="Nuclease_put_TT1808"/>
</dbReference>
<dbReference type="CDD" id="cd06260">
    <property type="entry name" value="DUF820-like"/>
    <property type="match status" value="1"/>
</dbReference>
<reference evidence="3" key="1">
    <citation type="journal article" date="2019" name="J. Bacteriol.">
        <title>A Mutagenic Screen Identifies a TonB-Dependent Receptor Required for the Lanthanide Metal Switch in the Type I Methanotroph 'Methylotuvimicrobium buryatense' 5GB1C.</title>
        <authorList>
            <person name="Groom J.D."/>
            <person name="Ford S.M."/>
            <person name="Pesesky M.W."/>
            <person name="Lidstrom M.E."/>
        </authorList>
    </citation>
    <scope>NUCLEOTIDE SEQUENCE [LARGE SCALE GENOMIC DNA]</scope>
    <source>
        <strain evidence="3">5GB1C</strain>
    </source>
</reference>
<keyword evidence="2" id="KW-0378">Hydrolase</keyword>
<keyword evidence="2" id="KW-0540">Nuclease</keyword>
<dbReference type="Gene3D" id="3.90.1570.10">
    <property type="entry name" value="tt1808, chain A"/>
    <property type="match status" value="1"/>
</dbReference>
<dbReference type="EMBL" id="CP035467">
    <property type="protein sequence ID" value="QCW82346.1"/>
    <property type="molecule type" value="Genomic_DNA"/>
</dbReference>
<protein>
    <submittedName>
        <fullName evidence="2">Uma2 family endonuclease</fullName>
    </submittedName>
</protein>
<dbReference type="RefSeq" id="WP_017839824.1">
    <property type="nucleotide sequence ID" value="NZ_CP035467.1"/>
</dbReference>
<evidence type="ECO:0000259" key="1">
    <source>
        <dbReference type="Pfam" id="PF05685"/>
    </source>
</evidence>
<proteinExistence type="predicted"/>
<sequence>MSLKRAEHFISEEEYLQGEQEAETRHELINGEAYAMAGANENHNLVSGNVFSELKNRLKGSSCKTFMSDMKVKAGGDFFYPDVVVVCEEDSEHEYYKSAPILIIEVLSESTRKFDKTHKRLTYQNIPSLEEYAIIEQERCEIEVFRRKDHWQSTYYYLGDDVYFASLDVSVSVEDIYYQVDNADIIKYFAER</sequence>
<name>A0A4P9URP2_METBY</name>
<organism evidence="2 3">
    <name type="scientific">Methylotuvimicrobium buryatense</name>
    <name type="common">Methylomicrobium buryatense</name>
    <dbReference type="NCBI Taxonomy" id="95641"/>
    <lineage>
        <taxon>Bacteria</taxon>
        <taxon>Pseudomonadati</taxon>
        <taxon>Pseudomonadota</taxon>
        <taxon>Gammaproteobacteria</taxon>
        <taxon>Methylococcales</taxon>
        <taxon>Methylococcaceae</taxon>
        <taxon>Methylotuvimicrobium</taxon>
    </lineage>
</organism>
<dbReference type="GO" id="GO:0004519">
    <property type="term" value="F:endonuclease activity"/>
    <property type="evidence" value="ECO:0007669"/>
    <property type="project" value="UniProtKB-KW"/>
</dbReference>
<dbReference type="Pfam" id="PF05685">
    <property type="entry name" value="Uma2"/>
    <property type="match status" value="1"/>
</dbReference>
<dbReference type="PANTHER" id="PTHR36558:SF1">
    <property type="entry name" value="RESTRICTION ENDONUCLEASE DOMAIN-CONTAINING PROTEIN-RELATED"/>
    <property type="match status" value="1"/>
</dbReference>
<dbReference type="AlphaFoldDB" id="A0A4P9URP2"/>
<feature type="domain" description="Putative restriction endonuclease" evidence="1">
    <location>
        <begin position="13"/>
        <end position="161"/>
    </location>
</feature>